<keyword evidence="5" id="KW-1185">Reference proteome</keyword>
<keyword evidence="4" id="KW-0808">Transferase</keyword>
<organism evidence="4 5">
    <name type="scientific">Actinomadura keratinilytica</name>
    <dbReference type="NCBI Taxonomy" id="547461"/>
    <lineage>
        <taxon>Bacteria</taxon>
        <taxon>Bacillati</taxon>
        <taxon>Actinomycetota</taxon>
        <taxon>Actinomycetes</taxon>
        <taxon>Streptosporangiales</taxon>
        <taxon>Thermomonosporaceae</taxon>
        <taxon>Actinomadura</taxon>
    </lineage>
</organism>
<feature type="transmembrane region" description="Helical" evidence="2">
    <location>
        <begin position="198"/>
        <end position="216"/>
    </location>
</feature>
<proteinExistence type="predicted"/>
<reference evidence="5" key="1">
    <citation type="journal article" date="2019" name="Int. J. Syst. Evol. Microbiol.">
        <title>The Global Catalogue of Microorganisms (GCM) 10K type strain sequencing project: providing services to taxonomists for standard genome sequencing and annotation.</title>
        <authorList>
            <consortium name="The Broad Institute Genomics Platform"/>
            <consortium name="The Broad Institute Genome Sequencing Center for Infectious Disease"/>
            <person name="Wu L."/>
            <person name="Ma J."/>
        </authorList>
    </citation>
    <scope>NUCLEOTIDE SEQUENCE [LARGE SCALE GENOMIC DNA]</scope>
    <source>
        <strain evidence="5">JCM 17316</strain>
    </source>
</reference>
<comment type="caution">
    <text evidence="4">The sequence shown here is derived from an EMBL/GenBank/DDBJ whole genome shotgun (WGS) entry which is preliminary data.</text>
</comment>
<dbReference type="InterPro" id="IPR002656">
    <property type="entry name" value="Acyl_transf_3_dom"/>
</dbReference>
<feature type="transmembrane region" description="Helical" evidence="2">
    <location>
        <begin position="21"/>
        <end position="38"/>
    </location>
</feature>
<keyword evidence="4" id="KW-0012">Acyltransferase</keyword>
<feature type="domain" description="Acyltransferase 3" evidence="3">
    <location>
        <begin position="19"/>
        <end position="337"/>
    </location>
</feature>
<keyword evidence="2" id="KW-1133">Transmembrane helix</keyword>
<dbReference type="Proteomes" id="UP001500266">
    <property type="component" value="Unassembled WGS sequence"/>
</dbReference>
<evidence type="ECO:0000256" key="1">
    <source>
        <dbReference type="SAM" id="MobiDB-lite"/>
    </source>
</evidence>
<name>A0ABP7Z737_9ACTN</name>
<dbReference type="PANTHER" id="PTHR23028">
    <property type="entry name" value="ACETYLTRANSFERASE"/>
    <property type="match status" value="1"/>
</dbReference>
<keyword evidence="2" id="KW-0472">Membrane</keyword>
<feature type="transmembrane region" description="Helical" evidence="2">
    <location>
        <begin position="159"/>
        <end position="186"/>
    </location>
</feature>
<feature type="transmembrane region" description="Helical" evidence="2">
    <location>
        <begin position="223"/>
        <end position="241"/>
    </location>
</feature>
<evidence type="ECO:0000259" key="3">
    <source>
        <dbReference type="Pfam" id="PF01757"/>
    </source>
</evidence>
<feature type="region of interest" description="Disordered" evidence="1">
    <location>
        <begin position="363"/>
        <end position="426"/>
    </location>
</feature>
<sequence>MSPAQTHTSSRPAGHIRLHEVDLLRFLAAMAVVLYHYTGGNGGAFKDETARDLFTPVSKITQFGYLGVELFFLISGFVILMSVWGRGLADFAVSRITRLYPAYWFSVALIGAIYLTTGLGRGRPEDLIPNLTMFQRGMGVTDVSGVFWTLWVEMHFYALIALLVVAGTTYRNCLAFMATWSVLAIFADETGNETLKNLLIPSYAPYFVAGMAFYLIHRFGSNLLLWGIAAFSWAVSIRHAVPAATGKPYHIAPADAWPAAPVIVTATYAVMALVAIGALRRLRWRFFATLGALTYPTYLIHYELGPLIGHAIYPDIPRWPATAIIVAAVLAAAYLIHRFVERPAAAWLKPRLRESFTRLRRIDRGLRKTSRTNNTTPSAPEKPDHPRTTAETTAETSGDTPTDPTPRRDEEEPHGPTPSAPIGSTI</sequence>
<gene>
    <name evidence="4" type="ORF">GCM10022416_42930</name>
</gene>
<feature type="transmembrane region" description="Helical" evidence="2">
    <location>
        <begin position="286"/>
        <end position="304"/>
    </location>
</feature>
<feature type="transmembrane region" description="Helical" evidence="2">
    <location>
        <begin position="256"/>
        <end position="279"/>
    </location>
</feature>
<dbReference type="PANTHER" id="PTHR23028:SF53">
    <property type="entry name" value="ACYL_TRANSF_3 DOMAIN-CONTAINING PROTEIN"/>
    <property type="match status" value="1"/>
</dbReference>
<feature type="compositionally biased region" description="Polar residues" evidence="1">
    <location>
        <begin position="389"/>
        <end position="402"/>
    </location>
</feature>
<dbReference type="GO" id="GO:0016746">
    <property type="term" value="F:acyltransferase activity"/>
    <property type="evidence" value="ECO:0007669"/>
    <property type="project" value="UniProtKB-KW"/>
</dbReference>
<evidence type="ECO:0000313" key="5">
    <source>
        <dbReference type="Proteomes" id="UP001500266"/>
    </source>
</evidence>
<evidence type="ECO:0000313" key="4">
    <source>
        <dbReference type="EMBL" id="GAA4148545.1"/>
    </source>
</evidence>
<evidence type="ECO:0000256" key="2">
    <source>
        <dbReference type="SAM" id="Phobius"/>
    </source>
</evidence>
<feature type="transmembrane region" description="Helical" evidence="2">
    <location>
        <begin position="96"/>
        <end position="114"/>
    </location>
</feature>
<dbReference type="RefSeq" id="WP_345023284.1">
    <property type="nucleotide sequence ID" value="NZ_BAABDO010000073.1"/>
</dbReference>
<feature type="transmembrane region" description="Helical" evidence="2">
    <location>
        <begin position="63"/>
        <end position="84"/>
    </location>
</feature>
<dbReference type="InterPro" id="IPR050879">
    <property type="entry name" value="Acyltransferase_3"/>
</dbReference>
<dbReference type="EMBL" id="BAABDO010000073">
    <property type="protein sequence ID" value="GAA4148545.1"/>
    <property type="molecule type" value="Genomic_DNA"/>
</dbReference>
<feature type="transmembrane region" description="Helical" evidence="2">
    <location>
        <begin position="316"/>
        <end position="336"/>
    </location>
</feature>
<protein>
    <submittedName>
        <fullName evidence="4">Acyltransferase</fullName>
    </submittedName>
</protein>
<accession>A0ABP7Z737</accession>
<keyword evidence="2" id="KW-0812">Transmembrane</keyword>
<dbReference type="Pfam" id="PF01757">
    <property type="entry name" value="Acyl_transf_3"/>
    <property type="match status" value="1"/>
</dbReference>
<feature type="compositionally biased region" description="Basic and acidic residues" evidence="1">
    <location>
        <begin position="405"/>
        <end position="414"/>
    </location>
</feature>